<evidence type="ECO:0000256" key="2">
    <source>
        <dbReference type="SAM" id="SignalP"/>
    </source>
</evidence>
<name>A0A1H4J9X5_9BACT</name>
<dbReference type="RefSeq" id="WP_074652161.1">
    <property type="nucleotide sequence ID" value="NZ_FNSD01000001.1"/>
</dbReference>
<feature type="domain" description="Glucose/Sorbosone dehydrogenase" evidence="3">
    <location>
        <begin position="120"/>
        <end position="332"/>
    </location>
</feature>
<dbReference type="InterPro" id="IPR012938">
    <property type="entry name" value="Glc/Sorbosone_DH"/>
</dbReference>
<sequence length="506" mass="54801">MKHSRNVCNAVLASLALWGAILVTTPLHAQAHPPLIDPLPAAIPSSAITVSLTTVLSNLVQPTAGATAPGDEDHLYIADQIGQVWSVDVSRHPASTSPHLVMDIRSLIIPLGLGPAKYDERGLLGIAFHPNFRRNHLFYTYSSQPVKGKATFSTLPAGAVPNCQNVLQEWRMMDLGDDNFVVDTSSVRELMRVDKPQFNHNGGALLFGPDRLLYLSIGDGGGSNDFGVGHAAAGNAQTLEPGNVLGKILRIDPRGHNSGNGQYGIPEDNPFTYSSLSPAPQPEIYAYGFRNPWRMSFDSKTDALYVGDVGQNDVEEVDVVKKGRNYGWPNKEGTFLFDGFLPGRGGTGYVWQNSPGAPNGLIDPIAEYDHGEAEVAPLHSGVHLRQAVIGGFVYRGERAEALEGKYIFGDYGSATTPIQGHLYVLRGHDKHIEELQVDGRSSLNLAVLGFAQGRDGELYLLASQTGTVLGNTGVVMRIRSNQMGRDEDDGHRRDEDDGHGRHEDMD</sequence>
<proteinExistence type="predicted"/>
<evidence type="ECO:0000313" key="5">
    <source>
        <dbReference type="Proteomes" id="UP000182409"/>
    </source>
</evidence>
<dbReference type="SUPFAM" id="SSF50952">
    <property type="entry name" value="Soluble quinoprotein glucose dehydrogenase"/>
    <property type="match status" value="1"/>
</dbReference>
<dbReference type="PANTHER" id="PTHR19328:SF75">
    <property type="entry name" value="ALDOSE SUGAR DEHYDROGENASE YLII"/>
    <property type="match status" value="1"/>
</dbReference>
<dbReference type="InterPro" id="IPR011041">
    <property type="entry name" value="Quinoprot_gluc/sorb_DH_b-prop"/>
</dbReference>
<dbReference type="AlphaFoldDB" id="A0A1H4J9X5"/>
<protein>
    <submittedName>
        <fullName evidence="4">Glucose/arabinose dehydrogenase, beta-propeller fold</fullName>
    </submittedName>
</protein>
<dbReference type="Proteomes" id="UP000182409">
    <property type="component" value="Unassembled WGS sequence"/>
</dbReference>
<organism evidence="4 5">
    <name type="scientific">Terriglobus roseus</name>
    <dbReference type="NCBI Taxonomy" id="392734"/>
    <lineage>
        <taxon>Bacteria</taxon>
        <taxon>Pseudomonadati</taxon>
        <taxon>Acidobacteriota</taxon>
        <taxon>Terriglobia</taxon>
        <taxon>Terriglobales</taxon>
        <taxon>Acidobacteriaceae</taxon>
        <taxon>Terriglobus</taxon>
    </lineage>
</organism>
<dbReference type="Pfam" id="PF07995">
    <property type="entry name" value="GSDH"/>
    <property type="match status" value="1"/>
</dbReference>
<accession>A0A1H4J9X5</accession>
<feature type="compositionally biased region" description="Basic and acidic residues" evidence="1">
    <location>
        <begin position="484"/>
        <end position="506"/>
    </location>
</feature>
<dbReference type="EMBL" id="FNSD01000001">
    <property type="protein sequence ID" value="SEB42855.1"/>
    <property type="molecule type" value="Genomic_DNA"/>
</dbReference>
<dbReference type="PANTHER" id="PTHR19328">
    <property type="entry name" value="HEDGEHOG-INTERACTING PROTEIN"/>
    <property type="match status" value="1"/>
</dbReference>
<evidence type="ECO:0000313" key="4">
    <source>
        <dbReference type="EMBL" id="SEB42855.1"/>
    </source>
</evidence>
<gene>
    <name evidence="4" type="ORF">SAMN05443244_0459</name>
</gene>
<dbReference type="InterPro" id="IPR011042">
    <property type="entry name" value="6-blade_b-propeller_TolB-like"/>
</dbReference>
<evidence type="ECO:0000256" key="1">
    <source>
        <dbReference type="SAM" id="MobiDB-lite"/>
    </source>
</evidence>
<dbReference type="Gene3D" id="2.120.10.30">
    <property type="entry name" value="TolB, C-terminal domain"/>
    <property type="match status" value="1"/>
</dbReference>
<reference evidence="4 5" key="1">
    <citation type="submission" date="2016-10" db="EMBL/GenBank/DDBJ databases">
        <authorList>
            <person name="de Groot N.N."/>
        </authorList>
    </citation>
    <scope>NUCLEOTIDE SEQUENCE [LARGE SCALE GENOMIC DNA]</scope>
    <source>
        <strain evidence="4 5">AB35.6</strain>
    </source>
</reference>
<keyword evidence="2" id="KW-0732">Signal</keyword>
<feature type="region of interest" description="Disordered" evidence="1">
    <location>
        <begin position="480"/>
        <end position="506"/>
    </location>
</feature>
<evidence type="ECO:0000259" key="3">
    <source>
        <dbReference type="Pfam" id="PF07995"/>
    </source>
</evidence>
<feature type="chain" id="PRO_5010165513" evidence="2">
    <location>
        <begin position="30"/>
        <end position="506"/>
    </location>
</feature>
<feature type="signal peptide" evidence="2">
    <location>
        <begin position="1"/>
        <end position="29"/>
    </location>
</feature>